<dbReference type="PANTHER" id="PTHR30570">
    <property type="entry name" value="PERIPLASMIC PHOSPHATE BINDING COMPONENT OF PHOSPHATE ABC TRANSPORTER"/>
    <property type="match status" value="1"/>
</dbReference>
<comment type="function">
    <text evidence="1">Part of the ABC transporter complex PstSACB involved in phosphate import.</text>
</comment>
<dbReference type="Gene3D" id="3.40.190.10">
    <property type="entry name" value="Periplasmic binding protein-like II"/>
    <property type="match status" value="2"/>
</dbReference>
<accession>A0ABS1HC14</accession>
<keyword evidence="12" id="KW-1185">Reference proteome</keyword>
<dbReference type="RefSeq" id="WP_200749975.1">
    <property type="nucleotide sequence ID" value="NZ_JAEOAH010000033.1"/>
</dbReference>
<evidence type="ECO:0000313" key="11">
    <source>
        <dbReference type="EMBL" id="MBK3496518.1"/>
    </source>
</evidence>
<keyword evidence="5" id="KW-0813">Transport</keyword>
<keyword evidence="9" id="KW-0472">Membrane</keyword>
<keyword evidence="7" id="KW-0564">Palmitate</keyword>
<evidence type="ECO:0000256" key="2">
    <source>
        <dbReference type="ARBA" id="ARBA00004193"/>
    </source>
</evidence>
<dbReference type="Pfam" id="PF12849">
    <property type="entry name" value="PBP_like_2"/>
    <property type="match status" value="1"/>
</dbReference>
<gene>
    <name evidence="11" type="ORF">JFL43_16970</name>
</gene>
<evidence type="ECO:0000256" key="4">
    <source>
        <dbReference type="ARBA" id="ARBA00011529"/>
    </source>
</evidence>
<comment type="subcellular location">
    <subcellularLocation>
        <location evidence="2">Cell membrane</location>
        <topology evidence="2">Lipid-anchor</topology>
    </subcellularLocation>
</comment>
<dbReference type="Proteomes" id="UP000618943">
    <property type="component" value="Unassembled WGS sequence"/>
</dbReference>
<feature type="transmembrane region" description="Helical" evidence="9">
    <location>
        <begin position="12"/>
        <end position="33"/>
    </location>
</feature>
<evidence type="ECO:0000259" key="10">
    <source>
        <dbReference type="Pfam" id="PF12849"/>
    </source>
</evidence>
<evidence type="ECO:0000313" key="12">
    <source>
        <dbReference type="Proteomes" id="UP000618943"/>
    </source>
</evidence>
<feature type="domain" description="PBP" evidence="10">
    <location>
        <begin position="135"/>
        <end position="373"/>
    </location>
</feature>
<keyword evidence="9" id="KW-1133">Transmembrane helix</keyword>
<dbReference type="InterPro" id="IPR024370">
    <property type="entry name" value="PBP_domain"/>
</dbReference>
<dbReference type="PANTHER" id="PTHR30570:SF1">
    <property type="entry name" value="PHOSPHATE-BINDING PROTEIN PSTS"/>
    <property type="match status" value="1"/>
</dbReference>
<organism evidence="11 12">
    <name type="scientific">Viridibacillus soli</name>
    <dbReference type="NCBI Taxonomy" id="2798301"/>
    <lineage>
        <taxon>Bacteria</taxon>
        <taxon>Bacillati</taxon>
        <taxon>Bacillota</taxon>
        <taxon>Bacilli</taxon>
        <taxon>Bacillales</taxon>
        <taxon>Caryophanaceae</taxon>
        <taxon>Viridibacillus</taxon>
    </lineage>
</organism>
<evidence type="ECO:0000256" key="5">
    <source>
        <dbReference type="ARBA" id="ARBA00022592"/>
    </source>
</evidence>
<dbReference type="EMBL" id="JAEOAH010000033">
    <property type="protein sequence ID" value="MBK3496518.1"/>
    <property type="molecule type" value="Genomic_DNA"/>
</dbReference>
<keyword evidence="8" id="KW-0449">Lipoprotein</keyword>
<feature type="transmembrane region" description="Helical" evidence="9">
    <location>
        <begin position="39"/>
        <end position="60"/>
    </location>
</feature>
<name>A0ABS1HC14_9BACL</name>
<evidence type="ECO:0000256" key="9">
    <source>
        <dbReference type="SAM" id="Phobius"/>
    </source>
</evidence>
<evidence type="ECO:0000256" key="3">
    <source>
        <dbReference type="ARBA" id="ARBA00008725"/>
    </source>
</evidence>
<comment type="subunit">
    <text evidence="4">The complex is composed of two ATP-binding proteins (PstB), two transmembrane proteins (PstC and PstA) and a solute-binding protein (PstS).</text>
</comment>
<protein>
    <submittedName>
        <fullName evidence="11">Substrate-binding domain-containing protein</fullName>
    </submittedName>
</protein>
<dbReference type="InterPro" id="IPR050811">
    <property type="entry name" value="Phosphate_ABC_transporter"/>
</dbReference>
<evidence type="ECO:0000256" key="1">
    <source>
        <dbReference type="ARBA" id="ARBA00002841"/>
    </source>
</evidence>
<keyword evidence="9" id="KW-0812">Transmembrane</keyword>
<keyword evidence="5" id="KW-0592">Phosphate transport</keyword>
<evidence type="ECO:0000256" key="7">
    <source>
        <dbReference type="ARBA" id="ARBA00023139"/>
    </source>
</evidence>
<comment type="similarity">
    <text evidence="3">Belongs to the PstS family.</text>
</comment>
<dbReference type="SUPFAM" id="SSF53850">
    <property type="entry name" value="Periplasmic binding protein-like II"/>
    <property type="match status" value="1"/>
</dbReference>
<evidence type="ECO:0000256" key="8">
    <source>
        <dbReference type="ARBA" id="ARBA00023288"/>
    </source>
</evidence>
<sequence>MKLKKKINVLSIFAAIFTLLGIAFCTFIISILAVLSGKIYYVDFIITVAVVLYVYFLMLLFHFFKTKKRKRVFASIAGIAILVTLVSPIYHMYIDRIPTVAAEVDVYKYQPFSEYKNIPILDEPATLQLTGNLPRMDGATALYPLYAAFVQATYPEKDYSPNESEVMVNTTPDAYSNLFSGDVDMIFVAAPSESQKKTAKQQGLDLKMTPIGREAFVFFVNQKNNIAGLTLEQIKAIYSGEVRNWKELGGVDNPIRAFQRPEDSGSQSALQKLMGDTPIMQAPSEDIASGMGGIINEVAQYKNYKNAIGYTFRYYSTEMVKNDQIKLLEIEGIAPTKEMIRSKKYPITSEFYIVTAGTDNPNVEKLIEWILSKQGQALVEDVGYVPVGKY</sequence>
<feature type="transmembrane region" description="Helical" evidence="9">
    <location>
        <begin position="72"/>
        <end position="93"/>
    </location>
</feature>
<comment type="caution">
    <text evidence="11">The sequence shown here is derived from an EMBL/GenBank/DDBJ whole genome shotgun (WGS) entry which is preliminary data.</text>
</comment>
<evidence type="ECO:0000256" key="6">
    <source>
        <dbReference type="ARBA" id="ARBA00022729"/>
    </source>
</evidence>
<keyword evidence="6" id="KW-0732">Signal</keyword>
<reference evidence="11 12" key="1">
    <citation type="submission" date="2020-12" db="EMBL/GenBank/DDBJ databases">
        <title>YIM B01967 draft genome.</title>
        <authorList>
            <person name="Yan X."/>
        </authorList>
    </citation>
    <scope>NUCLEOTIDE SEQUENCE [LARGE SCALE GENOMIC DNA]</scope>
    <source>
        <strain evidence="11 12">YIM B01967</strain>
    </source>
</reference>
<proteinExistence type="inferred from homology"/>